<organism evidence="2 3">
    <name type="scientific">Mycobacterium kyorinense</name>
    <dbReference type="NCBI Taxonomy" id="487514"/>
    <lineage>
        <taxon>Bacteria</taxon>
        <taxon>Bacillati</taxon>
        <taxon>Actinomycetota</taxon>
        <taxon>Actinomycetes</taxon>
        <taxon>Mycobacteriales</taxon>
        <taxon>Mycobacteriaceae</taxon>
        <taxon>Mycobacterium</taxon>
    </lineage>
</organism>
<dbReference type="CDD" id="cd12108">
    <property type="entry name" value="Hr-like"/>
    <property type="match status" value="1"/>
</dbReference>
<dbReference type="AlphaFoldDB" id="A0A1X1Y0F6"/>
<dbReference type="RefSeq" id="WP_045381862.1">
    <property type="nucleotide sequence ID" value="NZ_BBKA01000079.1"/>
</dbReference>
<dbReference type="Gene3D" id="1.20.120.520">
    <property type="entry name" value="nmb1532 protein domain like"/>
    <property type="match status" value="1"/>
</dbReference>
<dbReference type="EMBL" id="LQPE01000103">
    <property type="protein sequence ID" value="ORW04585.1"/>
    <property type="molecule type" value="Genomic_DNA"/>
</dbReference>
<name>A0A1X1Y0F6_9MYCO</name>
<sequence>MNAYTVLQDHHKTLKGLVKKIYSTPASAPERQDYLDDLLVELDIHFRIEDDIYYPALAAASTLIAIAHAEHRQVIDQLSVLLRTPPSAPTYEDEWHSFATVLEAHADEEERDMIPVPPSVKISDAELVELGDKMAARIEELRESTAHRLRVKGRKSLLRAL</sequence>
<dbReference type="Pfam" id="PF01814">
    <property type="entry name" value="Hemerythrin"/>
    <property type="match status" value="1"/>
</dbReference>
<accession>A0A1X1Y0F6</accession>
<feature type="domain" description="Hemerythrin-like" evidence="1">
    <location>
        <begin position="3"/>
        <end position="115"/>
    </location>
</feature>
<dbReference type="PANTHER" id="PTHR35585">
    <property type="entry name" value="HHE DOMAIN PROTEIN (AFU_ORTHOLOGUE AFUA_4G00730)"/>
    <property type="match status" value="1"/>
</dbReference>
<keyword evidence="3" id="KW-1185">Reference proteome</keyword>
<dbReference type="Proteomes" id="UP000193487">
    <property type="component" value="Unassembled WGS sequence"/>
</dbReference>
<proteinExistence type="predicted"/>
<protein>
    <recommendedName>
        <fullName evidence="1">Hemerythrin-like domain-containing protein</fullName>
    </recommendedName>
</protein>
<dbReference type="STRING" id="487514.A5707_03405"/>
<evidence type="ECO:0000313" key="3">
    <source>
        <dbReference type="Proteomes" id="UP000193487"/>
    </source>
</evidence>
<gene>
    <name evidence="2" type="ORF">AWC14_03155</name>
</gene>
<dbReference type="InterPro" id="IPR012312">
    <property type="entry name" value="Hemerythrin-like"/>
</dbReference>
<dbReference type="PANTHER" id="PTHR35585:SF1">
    <property type="entry name" value="HHE DOMAIN PROTEIN (AFU_ORTHOLOGUE AFUA_4G00730)"/>
    <property type="match status" value="1"/>
</dbReference>
<dbReference type="OrthoDB" id="9793637at2"/>
<reference evidence="2 3" key="1">
    <citation type="submission" date="2016-01" db="EMBL/GenBank/DDBJ databases">
        <title>The new phylogeny of the genus Mycobacterium.</title>
        <authorList>
            <person name="Tarcisio F."/>
            <person name="Conor M."/>
            <person name="Antonella G."/>
            <person name="Elisabetta G."/>
            <person name="Giulia F.S."/>
            <person name="Sara T."/>
            <person name="Anna F."/>
            <person name="Clotilde B."/>
            <person name="Roberto B."/>
            <person name="Veronica D.S."/>
            <person name="Fabio R."/>
            <person name="Monica P."/>
            <person name="Olivier J."/>
            <person name="Enrico T."/>
            <person name="Nicola S."/>
        </authorList>
    </citation>
    <scope>NUCLEOTIDE SEQUENCE [LARGE SCALE GENOMIC DNA]</scope>
    <source>
        <strain evidence="2 3">DSM 45166</strain>
    </source>
</reference>
<evidence type="ECO:0000259" key="1">
    <source>
        <dbReference type="Pfam" id="PF01814"/>
    </source>
</evidence>
<evidence type="ECO:0000313" key="2">
    <source>
        <dbReference type="EMBL" id="ORW04585.1"/>
    </source>
</evidence>
<comment type="caution">
    <text evidence="2">The sequence shown here is derived from an EMBL/GenBank/DDBJ whole genome shotgun (WGS) entry which is preliminary data.</text>
</comment>